<evidence type="ECO:0000259" key="1">
    <source>
        <dbReference type="PROSITE" id="PS50057"/>
    </source>
</evidence>
<gene>
    <name evidence="3" type="primary">LOC116222624</name>
</gene>
<dbReference type="Gene3D" id="2.30.29.30">
    <property type="entry name" value="Pleckstrin-homology domain (PH domain)/Phosphotyrosine-binding domain (PTB)"/>
    <property type="match status" value="1"/>
</dbReference>
<dbReference type="GO" id="GO:0005737">
    <property type="term" value="C:cytoplasm"/>
    <property type="evidence" value="ECO:0007669"/>
    <property type="project" value="UniProtKB-SubCell"/>
</dbReference>
<dbReference type="KEGG" id="char:116222624"/>
<dbReference type="SUPFAM" id="SSF47031">
    <property type="entry name" value="Second domain of FERM"/>
    <property type="match status" value="1"/>
</dbReference>
<evidence type="ECO:0000313" key="3">
    <source>
        <dbReference type="RefSeq" id="XP_031432977.1"/>
    </source>
</evidence>
<evidence type="ECO:0000313" key="2">
    <source>
        <dbReference type="Proteomes" id="UP000515152"/>
    </source>
</evidence>
<name>A0A6P8GBR6_CLUHA</name>
<accession>A0A6P8GBR6</accession>
<dbReference type="InterPro" id="IPR011993">
    <property type="entry name" value="PH-like_dom_sf"/>
</dbReference>
<dbReference type="InterPro" id="IPR041795">
    <property type="entry name" value="MyoXV_FERM_C"/>
</dbReference>
<reference evidence="3" key="1">
    <citation type="submission" date="2025-08" db="UniProtKB">
        <authorList>
            <consortium name="RefSeq"/>
        </authorList>
    </citation>
    <scope>IDENTIFICATION</scope>
</reference>
<sequence>MLRPSPSTAPTGLWFRRVIWTQLLKFDNELSVSVHYNQISPDYLKGLLNVVPQGKLSDQQLQQVAKLAALQHRAKESAYLPTVHEVQDYIPVQLYTEQRPQQWLNIITQHMQQVQPLSSHQARAQFLGLVSAFPMFGSSFFYIQSSSNSVIDTPCILAVNENGLNFINKDTHEILVKFSLKEVQSTRTQRPTAGSSYPYVEIKLGDLMSQRITQLQLDQSLELCRVIAMHVENLLSVREKRLTLPPSEITLL</sequence>
<dbReference type="OrthoDB" id="8922284at2759"/>
<proteinExistence type="predicted"/>
<organism evidence="2 3">
    <name type="scientific">Clupea harengus</name>
    <name type="common">Atlantic herring</name>
    <dbReference type="NCBI Taxonomy" id="7950"/>
    <lineage>
        <taxon>Eukaryota</taxon>
        <taxon>Metazoa</taxon>
        <taxon>Chordata</taxon>
        <taxon>Craniata</taxon>
        <taxon>Vertebrata</taxon>
        <taxon>Euteleostomi</taxon>
        <taxon>Actinopterygii</taxon>
        <taxon>Neopterygii</taxon>
        <taxon>Teleostei</taxon>
        <taxon>Clupei</taxon>
        <taxon>Clupeiformes</taxon>
        <taxon>Clupeoidei</taxon>
        <taxon>Clupeidae</taxon>
        <taxon>Clupea</taxon>
    </lineage>
</organism>
<dbReference type="RefSeq" id="XP_031432977.1">
    <property type="nucleotide sequence ID" value="XM_031577117.1"/>
</dbReference>
<dbReference type="InterPro" id="IPR000299">
    <property type="entry name" value="FERM_domain"/>
</dbReference>
<dbReference type="InterPro" id="IPR019748">
    <property type="entry name" value="FERM_central"/>
</dbReference>
<dbReference type="InterPro" id="IPR051567">
    <property type="entry name" value="Unconventional_Myosin_ATPase"/>
</dbReference>
<dbReference type="PANTHER" id="PTHR22692">
    <property type="entry name" value="MYOSIN VII, XV"/>
    <property type="match status" value="1"/>
</dbReference>
<dbReference type="CDD" id="cd14473">
    <property type="entry name" value="FERM_B-lobe"/>
    <property type="match status" value="1"/>
</dbReference>
<dbReference type="CDD" id="cd13201">
    <property type="entry name" value="FERM_C_MyoXV"/>
    <property type="match status" value="1"/>
</dbReference>
<dbReference type="Proteomes" id="UP000515152">
    <property type="component" value="Chromosome 1"/>
</dbReference>
<dbReference type="PANTHER" id="PTHR22692:SF21">
    <property type="entry name" value="MYOSIN XVA"/>
    <property type="match status" value="1"/>
</dbReference>
<dbReference type="AlphaFoldDB" id="A0A6P8GBR6"/>
<feature type="domain" description="FERM" evidence="1">
    <location>
        <begin position="1"/>
        <end position="242"/>
    </location>
</feature>
<dbReference type="InterPro" id="IPR035963">
    <property type="entry name" value="FERM_2"/>
</dbReference>
<protein>
    <submittedName>
        <fullName evidence="3">Unconventional myosin-XV-like</fullName>
    </submittedName>
</protein>
<dbReference type="PROSITE" id="PS50057">
    <property type="entry name" value="FERM_3"/>
    <property type="match status" value="1"/>
</dbReference>
<dbReference type="GeneID" id="116222624"/>
<keyword evidence="2" id="KW-1185">Reference proteome</keyword>
<dbReference type="Pfam" id="PF00373">
    <property type="entry name" value="FERM_M"/>
    <property type="match status" value="1"/>
</dbReference>